<dbReference type="EMBL" id="JAHESE010000001">
    <property type="protein sequence ID" value="MBT1706704.1"/>
    <property type="molecule type" value="Genomic_DNA"/>
</dbReference>
<keyword evidence="2" id="KW-1185">Reference proteome</keyword>
<proteinExistence type="predicted"/>
<dbReference type="Proteomes" id="UP001319080">
    <property type="component" value="Unassembled WGS sequence"/>
</dbReference>
<organism evidence="1 2">
    <name type="scientific">Dawidia cretensis</name>
    <dbReference type="NCBI Taxonomy" id="2782350"/>
    <lineage>
        <taxon>Bacteria</taxon>
        <taxon>Pseudomonadati</taxon>
        <taxon>Bacteroidota</taxon>
        <taxon>Cytophagia</taxon>
        <taxon>Cytophagales</taxon>
        <taxon>Chryseotaleaceae</taxon>
        <taxon>Dawidia</taxon>
    </lineage>
</organism>
<evidence type="ECO:0000313" key="2">
    <source>
        <dbReference type="Proteomes" id="UP001319080"/>
    </source>
</evidence>
<protein>
    <submittedName>
        <fullName evidence="1">WbqC family protein</fullName>
    </submittedName>
</protein>
<evidence type="ECO:0000313" key="1">
    <source>
        <dbReference type="EMBL" id="MBT1706704.1"/>
    </source>
</evidence>
<dbReference type="InterPro" id="IPR014985">
    <property type="entry name" value="WbqC"/>
</dbReference>
<reference evidence="1 2" key="1">
    <citation type="submission" date="2021-05" db="EMBL/GenBank/DDBJ databases">
        <title>A Polyphasic approach of four new species of the genus Ohtaekwangia: Ohtaekwangia histidinii sp. nov., Ohtaekwangia cretensis sp. nov., Ohtaekwangia indiensis sp. nov., Ohtaekwangia reichenbachii sp. nov. from diverse environment.</title>
        <authorList>
            <person name="Octaviana S."/>
        </authorList>
    </citation>
    <scope>NUCLEOTIDE SEQUENCE [LARGE SCALE GENOMIC DNA]</scope>
    <source>
        <strain evidence="1 2">PWU5</strain>
    </source>
</reference>
<gene>
    <name evidence="1" type="ORF">KK062_00640</name>
</gene>
<accession>A0AAP2DUM2</accession>
<name>A0AAP2DUM2_9BACT</name>
<dbReference type="Pfam" id="PF08889">
    <property type="entry name" value="WbqC"/>
    <property type="match status" value="1"/>
</dbReference>
<dbReference type="AlphaFoldDB" id="A0AAP2DUM2"/>
<dbReference type="RefSeq" id="WP_254082296.1">
    <property type="nucleotide sequence ID" value="NZ_JAHESE010000001.1"/>
</dbReference>
<comment type="caution">
    <text evidence="1">The sequence shown here is derived from an EMBL/GenBank/DDBJ whole genome shotgun (WGS) entry which is preliminary data.</text>
</comment>
<sequence length="208" mass="24153">MKALIEVHYLPSVAYFAALAHAKSIVLERHEHYVKQTYRNRCHVNTSQGVATLIVPVTTKHNKTLITDIRIDYSQKWVNNHWRTIQSAYGKAPFFEHYADDLEKVLYSKQEFLYDLNVRFLSLCLKWLKWGIPVTESLSYETTTQFDTTDLRSQISSKKQDNLSNFFRPSSYTQVFGNAFVENMSLVDLIFCEGPEAGRRVQASAMRK</sequence>